<evidence type="ECO:0000313" key="2">
    <source>
        <dbReference type="Proteomes" id="UP000800038"/>
    </source>
</evidence>
<dbReference type="Proteomes" id="UP000800038">
    <property type="component" value="Unassembled WGS sequence"/>
</dbReference>
<evidence type="ECO:0000313" key="1">
    <source>
        <dbReference type="EMBL" id="KAF1936010.1"/>
    </source>
</evidence>
<organism evidence="1 2">
    <name type="scientific">Clathrospora elynae</name>
    <dbReference type="NCBI Taxonomy" id="706981"/>
    <lineage>
        <taxon>Eukaryota</taxon>
        <taxon>Fungi</taxon>
        <taxon>Dikarya</taxon>
        <taxon>Ascomycota</taxon>
        <taxon>Pezizomycotina</taxon>
        <taxon>Dothideomycetes</taxon>
        <taxon>Pleosporomycetidae</taxon>
        <taxon>Pleosporales</taxon>
        <taxon>Diademaceae</taxon>
        <taxon>Clathrospora</taxon>
    </lineage>
</organism>
<proteinExistence type="predicted"/>
<name>A0A6A5S8R5_9PLEO</name>
<accession>A0A6A5S8R5</accession>
<gene>
    <name evidence="1" type="ORF">EJ02DRAFT_106318</name>
</gene>
<reference evidence="1" key="1">
    <citation type="journal article" date="2020" name="Stud. Mycol.">
        <title>101 Dothideomycetes genomes: a test case for predicting lifestyles and emergence of pathogens.</title>
        <authorList>
            <person name="Haridas S."/>
            <person name="Albert R."/>
            <person name="Binder M."/>
            <person name="Bloem J."/>
            <person name="Labutti K."/>
            <person name="Salamov A."/>
            <person name="Andreopoulos B."/>
            <person name="Baker S."/>
            <person name="Barry K."/>
            <person name="Bills G."/>
            <person name="Bluhm B."/>
            <person name="Cannon C."/>
            <person name="Castanera R."/>
            <person name="Culley D."/>
            <person name="Daum C."/>
            <person name="Ezra D."/>
            <person name="Gonzalez J."/>
            <person name="Henrissat B."/>
            <person name="Kuo A."/>
            <person name="Liang C."/>
            <person name="Lipzen A."/>
            <person name="Lutzoni F."/>
            <person name="Magnuson J."/>
            <person name="Mondo S."/>
            <person name="Nolan M."/>
            <person name="Ohm R."/>
            <person name="Pangilinan J."/>
            <person name="Park H.-J."/>
            <person name="Ramirez L."/>
            <person name="Alfaro M."/>
            <person name="Sun H."/>
            <person name="Tritt A."/>
            <person name="Yoshinaga Y."/>
            <person name="Zwiers L.-H."/>
            <person name="Turgeon B."/>
            <person name="Goodwin S."/>
            <person name="Spatafora J."/>
            <person name="Crous P."/>
            <person name="Grigoriev I."/>
        </authorList>
    </citation>
    <scope>NUCLEOTIDE SEQUENCE</scope>
    <source>
        <strain evidence="1">CBS 161.51</strain>
    </source>
</reference>
<sequence>MRLGADLIEYLRLTRSGLESALRTLFVRAHRLISSSSQIHAPRYSPVLPFDSGYREPPPPQGWRNGALSEGSEWPSSIPVFTWRLALRRPTYQNHGKIWDPPAFDLSLMGFPAHRRHTACYCLGVPPPVRSVLHQIAGALVRHGLSNNLADHHPTMVSDLGSMRFLRYGVRSDLYVPVGS</sequence>
<dbReference type="EMBL" id="ML976218">
    <property type="protein sequence ID" value="KAF1936010.1"/>
    <property type="molecule type" value="Genomic_DNA"/>
</dbReference>
<dbReference type="AlphaFoldDB" id="A0A6A5S8R5"/>
<protein>
    <submittedName>
        <fullName evidence="1">Uncharacterized protein</fullName>
    </submittedName>
</protein>
<keyword evidence="2" id="KW-1185">Reference proteome</keyword>